<dbReference type="EMBL" id="GBRH01271761">
    <property type="protein sequence ID" value="JAD26134.1"/>
    <property type="molecule type" value="Transcribed_RNA"/>
</dbReference>
<dbReference type="AlphaFoldDB" id="A0A0A9SXT3"/>
<name>A0A0A9SXT3_ARUDO</name>
<proteinExistence type="predicted"/>
<organism evidence="1">
    <name type="scientific">Arundo donax</name>
    <name type="common">Giant reed</name>
    <name type="synonym">Donax arundinaceus</name>
    <dbReference type="NCBI Taxonomy" id="35708"/>
    <lineage>
        <taxon>Eukaryota</taxon>
        <taxon>Viridiplantae</taxon>
        <taxon>Streptophyta</taxon>
        <taxon>Embryophyta</taxon>
        <taxon>Tracheophyta</taxon>
        <taxon>Spermatophyta</taxon>
        <taxon>Magnoliopsida</taxon>
        <taxon>Liliopsida</taxon>
        <taxon>Poales</taxon>
        <taxon>Poaceae</taxon>
        <taxon>PACMAD clade</taxon>
        <taxon>Arundinoideae</taxon>
        <taxon>Arundineae</taxon>
        <taxon>Arundo</taxon>
    </lineage>
</organism>
<evidence type="ECO:0000313" key="1">
    <source>
        <dbReference type="EMBL" id="JAD26134.1"/>
    </source>
</evidence>
<reference evidence="1" key="1">
    <citation type="submission" date="2014-09" db="EMBL/GenBank/DDBJ databases">
        <authorList>
            <person name="Magalhaes I.L.F."/>
            <person name="Oliveira U."/>
            <person name="Santos F.R."/>
            <person name="Vidigal T.H.D.A."/>
            <person name="Brescovit A.D."/>
            <person name="Santos A.J."/>
        </authorList>
    </citation>
    <scope>NUCLEOTIDE SEQUENCE</scope>
    <source>
        <tissue evidence="1">Shoot tissue taken approximately 20 cm above the soil surface</tissue>
    </source>
</reference>
<accession>A0A0A9SXT3</accession>
<protein>
    <submittedName>
        <fullName evidence="1">Uncharacterized protein</fullName>
    </submittedName>
</protein>
<sequence>MLWFFGLGTIPHFGYIHKKFASYPHLCPLIHRNVIRLLT</sequence>
<reference evidence="1" key="2">
    <citation type="journal article" date="2015" name="Data Brief">
        <title>Shoot transcriptome of the giant reed, Arundo donax.</title>
        <authorList>
            <person name="Barrero R.A."/>
            <person name="Guerrero F.D."/>
            <person name="Moolhuijzen P."/>
            <person name="Goolsby J.A."/>
            <person name="Tidwell J."/>
            <person name="Bellgard S.E."/>
            <person name="Bellgard M.I."/>
        </authorList>
    </citation>
    <scope>NUCLEOTIDE SEQUENCE</scope>
    <source>
        <tissue evidence="1">Shoot tissue taken approximately 20 cm above the soil surface</tissue>
    </source>
</reference>